<evidence type="ECO:0000256" key="1">
    <source>
        <dbReference type="SAM" id="MobiDB-lite"/>
    </source>
</evidence>
<keyword evidence="3" id="KW-1185">Reference proteome</keyword>
<reference evidence="2 3" key="1">
    <citation type="journal article" date="2020" name="Nature">
        <title>Six reference-quality genomes reveal evolution of bat adaptations.</title>
        <authorList>
            <person name="Jebb D."/>
            <person name="Huang Z."/>
            <person name="Pippel M."/>
            <person name="Hughes G.M."/>
            <person name="Lavrichenko K."/>
            <person name="Devanna P."/>
            <person name="Winkler S."/>
            <person name="Jermiin L.S."/>
            <person name="Skirmuntt E.C."/>
            <person name="Katzourakis A."/>
            <person name="Burkitt-Gray L."/>
            <person name="Ray D.A."/>
            <person name="Sullivan K.A.M."/>
            <person name="Roscito J.G."/>
            <person name="Kirilenko B.M."/>
            <person name="Davalos L.M."/>
            <person name="Corthals A.P."/>
            <person name="Power M.L."/>
            <person name="Jones G."/>
            <person name="Ransome R.D."/>
            <person name="Dechmann D.K.N."/>
            <person name="Locatelli A.G."/>
            <person name="Puechmaille S.J."/>
            <person name="Fedrigo O."/>
            <person name="Jarvis E.D."/>
            <person name="Hiller M."/>
            <person name="Vernes S.C."/>
            <person name="Myers E.W."/>
            <person name="Teeling E.C."/>
        </authorList>
    </citation>
    <scope>NUCLEOTIDE SEQUENCE [LARGE SCALE GENOMIC DNA]</scope>
    <source>
        <strain evidence="2">MRouAeg1</strain>
        <tissue evidence="2">Muscle</tissue>
    </source>
</reference>
<evidence type="ECO:0000313" key="3">
    <source>
        <dbReference type="Proteomes" id="UP000593571"/>
    </source>
</evidence>
<keyword evidence="2" id="KW-0418">Kinase</keyword>
<protein>
    <submittedName>
        <fullName evidence="2">Galactokinase 2</fullName>
    </submittedName>
</protein>
<dbReference type="GO" id="GO:0016301">
    <property type="term" value="F:kinase activity"/>
    <property type="evidence" value="ECO:0007669"/>
    <property type="project" value="UniProtKB-KW"/>
</dbReference>
<name>A0A7J8IK50_ROUAE</name>
<dbReference type="AlphaFoldDB" id="A0A7J8IK50"/>
<organism evidence="2 3">
    <name type="scientific">Rousettus aegyptiacus</name>
    <name type="common">Egyptian fruit bat</name>
    <name type="synonym">Pteropus aegyptiacus</name>
    <dbReference type="NCBI Taxonomy" id="9407"/>
    <lineage>
        <taxon>Eukaryota</taxon>
        <taxon>Metazoa</taxon>
        <taxon>Chordata</taxon>
        <taxon>Craniata</taxon>
        <taxon>Vertebrata</taxon>
        <taxon>Euteleostomi</taxon>
        <taxon>Mammalia</taxon>
        <taxon>Eutheria</taxon>
        <taxon>Laurasiatheria</taxon>
        <taxon>Chiroptera</taxon>
        <taxon>Yinpterochiroptera</taxon>
        <taxon>Pteropodoidea</taxon>
        <taxon>Pteropodidae</taxon>
        <taxon>Rousettinae</taxon>
        <taxon>Rousettus</taxon>
    </lineage>
</organism>
<dbReference type="Proteomes" id="UP000593571">
    <property type="component" value="Unassembled WGS sequence"/>
</dbReference>
<gene>
    <name evidence="2" type="ORF">HJG63_005433</name>
</gene>
<feature type="region of interest" description="Disordered" evidence="1">
    <location>
        <begin position="1"/>
        <end position="21"/>
    </location>
</feature>
<dbReference type="Gene3D" id="1.20.1440.340">
    <property type="match status" value="1"/>
</dbReference>
<evidence type="ECO:0000313" key="2">
    <source>
        <dbReference type="EMBL" id="KAF6484590.1"/>
    </source>
</evidence>
<sequence>MDENGIRTKVRGKPGKFSASEANKTGNIKKLLAKYKSLQWDKVLRLEEVQAKLGVSLEEMLLITEDALHPEPYSPEEVCRCLGISLKELRTQILSPNTQDGSETECWEHRDKLNMVPSSRS</sequence>
<comment type="caution">
    <text evidence="2">The sequence shown here is derived from an EMBL/GenBank/DDBJ whole genome shotgun (WGS) entry which is preliminary data.</text>
</comment>
<dbReference type="EMBL" id="JACASE010000003">
    <property type="protein sequence ID" value="KAF6484590.1"/>
    <property type="molecule type" value="Genomic_DNA"/>
</dbReference>
<keyword evidence="2" id="KW-0808">Transferase</keyword>
<proteinExistence type="predicted"/>
<accession>A0A7J8IK50</accession>